<dbReference type="InterPro" id="IPR006840">
    <property type="entry name" value="ChaC"/>
</dbReference>
<dbReference type="EC" id="4.3.2.7" evidence="1"/>
<evidence type="ECO:0000313" key="4">
    <source>
        <dbReference type="Proteomes" id="UP000626026"/>
    </source>
</evidence>
<dbReference type="InterPro" id="IPR013024">
    <property type="entry name" value="GGCT-like"/>
</dbReference>
<dbReference type="SUPFAM" id="SSF110857">
    <property type="entry name" value="Gamma-glutamyl cyclotransferase-like"/>
    <property type="match status" value="1"/>
</dbReference>
<evidence type="ECO:0000313" key="3">
    <source>
        <dbReference type="EMBL" id="MBC9208397.1"/>
    </source>
</evidence>
<organism evidence="3 4">
    <name type="scientific">Teichococcus aerophilus</name>
    <dbReference type="NCBI Taxonomy" id="1224513"/>
    <lineage>
        <taxon>Bacteria</taxon>
        <taxon>Pseudomonadati</taxon>
        <taxon>Pseudomonadota</taxon>
        <taxon>Alphaproteobacteria</taxon>
        <taxon>Acetobacterales</taxon>
        <taxon>Roseomonadaceae</taxon>
        <taxon>Roseomonas</taxon>
    </lineage>
</organism>
<dbReference type="EMBL" id="JACTVA010000031">
    <property type="protein sequence ID" value="MBC9208397.1"/>
    <property type="molecule type" value="Genomic_DNA"/>
</dbReference>
<dbReference type="Pfam" id="PF04752">
    <property type="entry name" value="ChaC"/>
    <property type="match status" value="1"/>
</dbReference>
<proteinExistence type="predicted"/>
<keyword evidence="2" id="KW-0456">Lyase</keyword>
<accession>A0ABR7RPA5</accession>
<name>A0ABR7RPA5_9PROT</name>
<reference evidence="3 4" key="1">
    <citation type="journal article" date="2013" name="Int. J. Syst. Evol. Microbiol.">
        <title>Roseomonas aerophila sp. nov., isolated from air.</title>
        <authorList>
            <person name="Kim S.J."/>
            <person name="Weon H.Y."/>
            <person name="Ahn J.H."/>
            <person name="Hong S.B."/>
            <person name="Seok S.J."/>
            <person name="Whang K.S."/>
            <person name="Kwon S.W."/>
        </authorList>
    </citation>
    <scope>NUCLEOTIDE SEQUENCE [LARGE SCALE GENOMIC DNA]</scope>
    <source>
        <strain evidence="3 4">NBRC 108923</strain>
    </source>
</reference>
<dbReference type="CDD" id="cd06661">
    <property type="entry name" value="GGCT_like"/>
    <property type="match status" value="1"/>
</dbReference>
<evidence type="ECO:0000256" key="2">
    <source>
        <dbReference type="ARBA" id="ARBA00023239"/>
    </source>
</evidence>
<gene>
    <name evidence="3" type="ORF">IBL26_16240</name>
</gene>
<evidence type="ECO:0000256" key="1">
    <source>
        <dbReference type="ARBA" id="ARBA00012344"/>
    </source>
</evidence>
<feature type="non-terminal residue" evidence="3">
    <location>
        <position position="167"/>
    </location>
</feature>
<dbReference type="PANTHER" id="PTHR12192:SF2">
    <property type="entry name" value="GLUTATHIONE-SPECIFIC GAMMA-GLUTAMYLCYCLOTRANSFERASE 2"/>
    <property type="match status" value="1"/>
</dbReference>
<dbReference type="PANTHER" id="PTHR12192">
    <property type="entry name" value="CATION TRANSPORT PROTEIN CHAC-RELATED"/>
    <property type="match status" value="1"/>
</dbReference>
<protein>
    <recommendedName>
        <fullName evidence="1">glutathione-specific gamma-glutamylcyclotransferase</fullName>
        <ecNumber evidence="1">4.3.2.7</ecNumber>
    </recommendedName>
</protein>
<comment type="caution">
    <text evidence="3">The sequence shown here is derived from an EMBL/GenBank/DDBJ whole genome shotgun (WGS) entry which is preliminary data.</text>
</comment>
<dbReference type="InterPro" id="IPR036568">
    <property type="entry name" value="GGCT-like_sf"/>
</dbReference>
<keyword evidence="4" id="KW-1185">Reference proteome</keyword>
<dbReference type="Gene3D" id="3.10.490.10">
    <property type="entry name" value="Gamma-glutamyl cyclotransferase-like"/>
    <property type="match status" value="1"/>
</dbReference>
<dbReference type="Proteomes" id="UP000626026">
    <property type="component" value="Unassembled WGS sequence"/>
</dbReference>
<sequence length="167" mass="18502">MLLTREALLSDRLGDAVRAALGDQVLSDEAREASLAETLRARPDDGPVWLFGYGSLIWNPTIHYAESRFARVEGWHRSFCLCTPIGRGTPENPGLVLALDEGGICDGIAFRLEEAVLVEELSLIWRREMITGAYIPHWVPLKDADGLEYGWGIAFTVNRAASQYADL</sequence>